<dbReference type="SUPFAM" id="SSF52540">
    <property type="entry name" value="P-loop containing nucleoside triphosphate hydrolases"/>
    <property type="match status" value="1"/>
</dbReference>
<protein>
    <submittedName>
        <fullName evidence="4">Iron-chelate-transporting ATPase</fullName>
    </submittedName>
</protein>
<feature type="domain" description="ABC transporter" evidence="3">
    <location>
        <begin position="9"/>
        <end position="230"/>
    </location>
</feature>
<dbReference type="InterPro" id="IPR003439">
    <property type="entry name" value="ABC_transporter-like_ATP-bd"/>
</dbReference>
<organism evidence="4 5">
    <name type="scientific">Luteimicrobium xylanilyticum</name>
    <dbReference type="NCBI Taxonomy" id="1133546"/>
    <lineage>
        <taxon>Bacteria</taxon>
        <taxon>Bacillati</taxon>
        <taxon>Actinomycetota</taxon>
        <taxon>Actinomycetes</taxon>
        <taxon>Micrococcales</taxon>
        <taxon>Luteimicrobium</taxon>
    </lineage>
</organism>
<dbReference type="Pfam" id="PF00005">
    <property type="entry name" value="ABC_tran"/>
    <property type="match status" value="1"/>
</dbReference>
<dbReference type="EMBL" id="CP045529">
    <property type="protein sequence ID" value="QFV00214.1"/>
    <property type="molecule type" value="Genomic_DNA"/>
</dbReference>
<dbReference type="InterPro" id="IPR015854">
    <property type="entry name" value="ABC_transpr_LolD-like"/>
</dbReference>
<dbReference type="SMART" id="SM00382">
    <property type="entry name" value="AAA"/>
    <property type="match status" value="1"/>
</dbReference>
<gene>
    <name evidence="4" type="ORF">KDY119_03749</name>
</gene>
<dbReference type="GO" id="GO:0016887">
    <property type="term" value="F:ATP hydrolysis activity"/>
    <property type="evidence" value="ECO:0007669"/>
    <property type="project" value="InterPro"/>
</dbReference>
<reference evidence="4 5" key="1">
    <citation type="submission" date="2019-10" db="EMBL/GenBank/DDBJ databases">
        <title>Genome sequence of Luteimicrobium xylanilyticum HY-24.</title>
        <authorList>
            <person name="Kim D.Y."/>
            <person name="Park H.-Y."/>
        </authorList>
    </citation>
    <scope>NUCLEOTIDE SEQUENCE [LARGE SCALE GENOMIC DNA]</scope>
    <source>
        <strain evidence="4 5">HY-24</strain>
    </source>
</reference>
<dbReference type="GO" id="GO:0005886">
    <property type="term" value="C:plasma membrane"/>
    <property type="evidence" value="ECO:0007669"/>
    <property type="project" value="TreeGrafter"/>
</dbReference>
<dbReference type="PROSITE" id="PS00211">
    <property type="entry name" value="ABC_TRANSPORTER_1"/>
    <property type="match status" value="1"/>
</dbReference>
<dbReference type="KEGG" id="lxl:KDY119_03749"/>
<keyword evidence="5" id="KW-1185">Reference proteome</keyword>
<evidence type="ECO:0000313" key="5">
    <source>
        <dbReference type="Proteomes" id="UP000326702"/>
    </source>
</evidence>
<dbReference type="PANTHER" id="PTHR24220:SF648">
    <property type="entry name" value="ABC TRANSPORTER ATP-BINDING PROTEIN YTRE"/>
    <property type="match status" value="1"/>
</dbReference>
<dbReference type="GO" id="GO:0005524">
    <property type="term" value="F:ATP binding"/>
    <property type="evidence" value="ECO:0007669"/>
    <property type="project" value="UniProtKB-KW"/>
</dbReference>
<evidence type="ECO:0000313" key="4">
    <source>
        <dbReference type="EMBL" id="QFV00214.1"/>
    </source>
</evidence>
<dbReference type="PANTHER" id="PTHR24220">
    <property type="entry name" value="IMPORT ATP-BINDING PROTEIN"/>
    <property type="match status" value="1"/>
</dbReference>
<dbReference type="InterPro" id="IPR027417">
    <property type="entry name" value="P-loop_NTPase"/>
</dbReference>
<evidence type="ECO:0000256" key="2">
    <source>
        <dbReference type="ARBA" id="ARBA00022840"/>
    </source>
</evidence>
<dbReference type="Gene3D" id="3.40.50.300">
    <property type="entry name" value="P-loop containing nucleotide triphosphate hydrolases"/>
    <property type="match status" value="1"/>
</dbReference>
<dbReference type="InterPro" id="IPR003593">
    <property type="entry name" value="AAA+_ATPase"/>
</dbReference>
<name>A0A5P9QFD1_9MICO</name>
<dbReference type="AlphaFoldDB" id="A0A5P9QFD1"/>
<dbReference type="Proteomes" id="UP000326702">
    <property type="component" value="Chromosome"/>
</dbReference>
<dbReference type="InterPro" id="IPR017871">
    <property type="entry name" value="ABC_transporter-like_CS"/>
</dbReference>
<keyword evidence="2" id="KW-0067">ATP-binding</keyword>
<dbReference type="OrthoDB" id="9778572at2"/>
<keyword evidence="1" id="KW-0547">Nucleotide-binding</keyword>
<evidence type="ECO:0000259" key="3">
    <source>
        <dbReference type="PROSITE" id="PS50893"/>
    </source>
</evidence>
<accession>A0A5P9QFD1</accession>
<proteinExistence type="predicted"/>
<dbReference type="PROSITE" id="PS50893">
    <property type="entry name" value="ABC_TRANSPORTER_2"/>
    <property type="match status" value="1"/>
</dbReference>
<dbReference type="RefSeq" id="WP_036955344.1">
    <property type="nucleotide sequence ID" value="NZ_BAABIH010000007.1"/>
</dbReference>
<evidence type="ECO:0000256" key="1">
    <source>
        <dbReference type="ARBA" id="ARBA00022741"/>
    </source>
</evidence>
<sequence length="231" mass="24164">MSVVHVAPVELRAVTRTFDGGKVRPLEDVDLTIDGPGSLALIGASGSGKTTLLNIVGLLDEPDAGTVLVGGAVVSTLDDRAVTRLRARHFGFVFQDALVDPRRTARENVALGLAFAGIGAHERGLLADEALSKTDMSHRANTYAGDLSGGERQRVAVARAIAHRPPVLLCDEPTGNLDPANTERVFALLSEYATAAAVVVVTHDLDLAQRCARALQVTGGGLRPAFESAVT</sequence>
<dbReference type="GO" id="GO:0022857">
    <property type="term" value="F:transmembrane transporter activity"/>
    <property type="evidence" value="ECO:0007669"/>
    <property type="project" value="TreeGrafter"/>
</dbReference>